<gene>
    <name evidence="2" type="ORF">RUA8715_03542</name>
</gene>
<protein>
    <recommendedName>
        <fullName evidence="4">DUF3299 domain-containing protein</fullName>
    </recommendedName>
</protein>
<feature type="signal peptide" evidence="1">
    <location>
        <begin position="1"/>
        <end position="24"/>
    </location>
</feature>
<organism evidence="2 3">
    <name type="scientific">Ruegeria arenilitoris</name>
    <dbReference type="NCBI Taxonomy" id="1173585"/>
    <lineage>
        <taxon>Bacteria</taxon>
        <taxon>Pseudomonadati</taxon>
        <taxon>Pseudomonadota</taxon>
        <taxon>Alphaproteobacteria</taxon>
        <taxon>Rhodobacterales</taxon>
        <taxon>Roseobacteraceae</taxon>
        <taxon>Ruegeria</taxon>
    </lineage>
</organism>
<dbReference type="Proteomes" id="UP000202485">
    <property type="component" value="Unassembled WGS sequence"/>
</dbReference>
<name>A0A238L192_9RHOB</name>
<accession>A0A238L192</accession>
<evidence type="ECO:0000313" key="2">
    <source>
        <dbReference type="EMBL" id="SMX48591.1"/>
    </source>
</evidence>
<dbReference type="AlphaFoldDB" id="A0A238L192"/>
<sequence>MKDRKLIVLVSTLGLLFAVSSASAERLVLGWDTLAPPQAVIEDPFAKLTRDQLDALRQILRFESSKNSPTPSMTSKNASELRDRLLGEGLDVDWLFEQRERIIEKRRAQSTAVNPEIIGAEVRMPGYVLPLEFDGLKVTEFLLVPYAGACIHTPPPPANQMVHVTYEKGIEVSGLFAPVWIEGEMNAAYSVQDVGFSDGASRVEVGYGMSAETVELY</sequence>
<feature type="chain" id="PRO_5012353480" description="DUF3299 domain-containing protein" evidence="1">
    <location>
        <begin position="25"/>
        <end position="217"/>
    </location>
</feature>
<keyword evidence="3" id="KW-1185">Reference proteome</keyword>
<dbReference type="InterPro" id="IPR021727">
    <property type="entry name" value="DUF3299"/>
</dbReference>
<evidence type="ECO:0008006" key="4">
    <source>
        <dbReference type="Google" id="ProtNLM"/>
    </source>
</evidence>
<dbReference type="Pfam" id="PF11736">
    <property type="entry name" value="DUF3299"/>
    <property type="match status" value="1"/>
</dbReference>
<reference evidence="3" key="1">
    <citation type="submission" date="2017-05" db="EMBL/GenBank/DDBJ databases">
        <authorList>
            <person name="Rodrigo-Torres L."/>
            <person name="Arahal R. D."/>
            <person name="Lucena T."/>
        </authorList>
    </citation>
    <scope>NUCLEOTIDE SEQUENCE [LARGE SCALE GENOMIC DNA]</scope>
    <source>
        <strain evidence="3">CECT 8715</strain>
    </source>
</reference>
<dbReference type="EMBL" id="FXYG01000004">
    <property type="protein sequence ID" value="SMX48591.1"/>
    <property type="molecule type" value="Genomic_DNA"/>
</dbReference>
<dbReference type="Gene3D" id="2.40.50.870">
    <property type="entry name" value="Protein of unknown function (DUF3299)"/>
    <property type="match status" value="1"/>
</dbReference>
<dbReference type="RefSeq" id="WP_226698654.1">
    <property type="nucleotide sequence ID" value="NZ_FXYG01000004.1"/>
</dbReference>
<keyword evidence="1" id="KW-0732">Signal</keyword>
<proteinExistence type="predicted"/>
<evidence type="ECO:0000313" key="3">
    <source>
        <dbReference type="Proteomes" id="UP000202485"/>
    </source>
</evidence>
<evidence type="ECO:0000256" key="1">
    <source>
        <dbReference type="SAM" id="SignalP"/>
    </source>
</evidence>